<accession>E9AW30</accession>
<dbReference type="Pfam" id="PF00106">
    <property type="entry name" value="adh_short"/>
    <property type="match status" value="1"/>
</dbReference>
<feature type="active site" description="Proton acceptor" evidence="4">
    <location>
        <position position="194"/>
    </location>
</feature>
<dbReference type="Pfam" id="PF13561">
    <property type="entry name" value="adh_short_C2"/>
    <property type="match status" value="1"/>
</dbReference>
<dbReference type="OrthoDB" id="1669814at2759"/>
<keyword evidence="2" id="KW-0560">Oxidoreductase</keyword>
<evidence type="ECO:0000256" key="2">
    <source>
        <dbReference type="ARBA" id="ARBA00023002"/>
    </source>
</evidence>
<dbReference type="InterPro" id="IPR020904">
    <property type="entry name" value="Sc_DH/Rdtase_CS"/>
</dbReference>
<evidence type="ECO:0000313" key="7">
    <source>
        <dbReference type="EMBL" id="CBZ27164.1"/>
    </source>
</evidence>
<evidence type="ECO:0000256" key="1">
    <source>
        <dbReference type="ARBA" id="ARBA00006484"/>
    </source>
</evidence>
<gene>
    <name evidence="7" type="ORF">LMXM_23_0270</name>
</gene>
<evidence type="ECO:0000256" key="4">
    <source>
        <dbReference type="PIRSR" id="PIRSR614058-1"/>
    </source>
</evidence>
<dbReference type="EMBL" id="FR799576">
    <property type="protein sequence ID" value="CBZ27164.1"/>
    <property type="molecule type" value="Genomic_DNA"/>
</dbReference>
<dbReference type="PANTHER" id="PTHR43639">
    <property type="entry name" value="OXIDOREDUCTASE, SHORT-CHAIN DEHYDROGENASE/REDUCTASE FAMILY (AFU_ORTHOLOGUE AFUA_5G02870)"/>
    <property type="match status" value="1"/>
</dbReference>
<dbReference type="EC" id="1.5.1.33" evidence="3"/>
<proteinExistence type="inferred from homology"/>
<dbReference type="KEGG" id="lmi:LMXM_23_0270"/>
<evidence type="ECO:0000256" key="3">
    <source>
        <dbReference type="NCBIfam" id="TIGR02685"/>
    </source>
</evidence>
<feature type="binding site" evidence="5">
    <location>
        <position position="175"/>
    </location>
    <ligand>
        <name>substrate</name>
    </ligand>
</feature>
<dbReference type="PRINTS" id="PR00081">
    <property type="entry name" value="GDHRDH"/>
</dbReference>
<sequence>MTAPTVPVALVTGAAKRLGSGIAEALHAEGYAVCLHYHRSAADANTLAATLNARRPNSAITVQADLSNIAKASVGGTDGSAPVTLFKRCGDLVDACYTHWGRCDVLVNNASSFYPTPLLRKDEDGHESGVGDREATEAATADLFGSNAIAPYFLIKAFAQRVADIPAEQRGTNYSIVNMVDAMTNQPLLGYTIYTMTKGALEGLTRSAALELAPLQVRVNGVGPGVSVLADDMPPAEREDYCSKVPLYQRDSSAAEVSDVVIFLCSSKAKYITGACVKVDGGYSLTRA</sequence>
<dbReference type="RefSeq" id="XP_003875652.1">
    <property type="nucleotide sequence ID" value="XM_003875603.1"/>
</dbReference>
<evidence type="ECO:0000256" key="6">
    <source>
        <dbReference type="RuleBase" id="RU000363"/>
    </source>
</evidence>
<protein>
    <recommendedName>
        <fullName evidence="3">Pteridine reductase</fullName>
        <ecNumber evidence="3">1.5.1.33</ecNumber>
    </recommendedName>
</protein>
<comment type="similarity">
    <text evidence="1 6">Belongs to the short-chain dehydrogenases/reductases (SDR) family.</text>
</comment>
<dbReference type="VEuPathDB" id="TriTrypDB:LmxM.23.0270"/>
<dbReference type="SUPFAM" id="SSF51735">
    <property type="entry name" value="NAD(P)-binding Rossmann-fold domains"/>
    <property type="match status" value="1"/>
</dbReference>
<dbReference type="Proteomes" id="UP000007259">
    <property type="component" value="Chromosome 23"/>
</dbReference>
<keyword evidence="8" id="KW-1185">Reference proteome</keyword>
<dbReference type="AlphaFoldDB" id="E9AW30"/>
<evidence type="ECO:0000313" key="8">
    <source>
        <dbReference type="Proteomes" id="UP000007259"/>
    </source>
</evidence>
<evidence type="ECO:0000256" key="5">
    <source>
        <dbReference type="PIRSR" id="PIRSR614058-2"/>
    </source>
</evidence>
<name>E9AW30_LEIMU</name>
<reference evidence="7 8" key="1">
    <citation type="journal article" date="2011" name="Genome Res.">
        <title>Chromosome and gene copy number variation allow major structural change between species and strains of Leishmania.</title>
        <authorList>
            <person name="Rogers M.B."/>
            <person name="Hilley J.D."/>
            <person name="Dickens N.J."/>
            <person name="Wilkes J."/>
            <person name="Bates P.A."/>
            <person name="Depledge D.P."/>
            <person name="Harris D."/>
            <person name="Her Y."/>
            <person name="Herzyk P."/>
            <person name="Imamura H."/>
            <person name="Otto T.D."/>
            <person name="Sanders M."/>
            <person name="Seeger K."/>
            <person name="Dujardin J.C."/>
            <person name="Berriman M."/>
            <person name="Smith D.F."/>
            <person name="Hertz-Fowler C."/>
            <person name="Mottram J.C."/>
        </authorList>
    </citation>
    <scope>NUCLEOTIDE SEQUENCE [LARGE SCALE GENOMIC DNA]</scope>
    <source>
        <strain evidence="7 8">MHOM/GT/2001/U1103</strain>
    </source>
</reference>
<dbReference type="GeneID" id="13454354"/>
<dbReference type="PROSITE" id="PS00061">
    <property type="entry name" value="ADH_SHORT"/>
    <property type="match status" value="1"/>
</dbReference>
<dbReference type="CDD" id="cd05357">
    <property type="entry name" value="PR_SDR_c"/>
    <property type="match status" value="1"/>
</dbReference>
<dbReference type="InterPro" id="IPR002347">
    <property type="entry name" value="SDR_fam"/>
</dbReference>
<dbReference type="InterPro" id="IPR014058">
    <property type="entry name" value="Pteridine_reductase"/>
</dbReference>
<dbReference type="Gene3D" id="3.40.50.720">
    <property type="entry name" value="NAD(P)-binding Rossmann-like Domain"/>
    <property type="match status" value="1"/>
</dbReference>
<dbReference type="PRINTS" id="PR00080">
    <property type="entry name" value="SDRFAMILY"/>
</dbReference>
<dbReference type="NCBIfam" id="TIGR02685">
    <property type="entry name" value="pter_reduc_Leis"/>
    <property type="match status" value="1"/>
</dbReference>
<dbReference type="InterPro" id="IPR036291">
    <property type="entry name" value="NAD(P)-bd_dom_sf"/>
</dbReference>
<dbReference type="OMA" id="DGGQHLM"/>
<dbReference type="PhylomeDB" id="E9AW30"/>
<dbReference type="PANTHER" id="PTHR43639:SF1">
    <property type="entry name" value="SHORT-CHAIN DEHYDROGENASE_REDUCTASE FAMILY PROTEIN"/>
    <property type="match status" value="1"/>
</dbReference>
<organism evidence="7 8">
    <name type="scientific">Leishmania mexicana (strain MHOM/GT/2001/U1103)</name>
    <dbReference type="NCBI Taxonomy" id="929439"/>
    <lineage>
        <taxon>Eukaryota</taxon>
        <taxon>Discoba</taxon>
        <taxon>Euglenozoa</taxon>
        <taxon>Kinetoplastea</taxon>
        <taxon>Metakinetoplastina</taxon>
        <taxon>Trypanosomatida</taxon>
        <taxon>Trypanosomatidae</taxon>
        <taxon>Leishmaniinae</taxon>
        <taxon>Leishmania</taxon>
    </lineage>
</organism>
<dbReference type="GO" id="GO:0047040">
    <property type="term" value="F:pteridine reductase activity"/>
    <property type="evidence" value="ECO:0007669"/>
    <property type="project" value="UniProtKB-EC"/>
</dbReference>